<proteinExistence type="predicted"/>
<accession>A0A837HY38</accession>
<dbReference type="Proteomes" id="UP000033998">
    <property type="component" value="Unassembled WGS sequence"/>
</dbReference>
<dbReference type="AlphaFoldDB" id="A0A837HY38"/>
<feature type="transmembrane region" description="Helical" evidence="1">
    <location>
        <begin position="232"/>
        <end position="254"/>
    </location>
</feature>
<reference evidence="2 3" key="1">
    <citation type="journal article" date="2015" name="Nature">
        <title>rRNA introns, odd ribosomes, and small enigmatic genomes across a large radiation of phyla.</title>
        <authorList>
            <person name="Brown C.T."/>
            <person name="Hug L.A."/>
            <person name="Thomas B.C."/>
            <person name="Sharon I."/>
            <person name="Castelle C.J."/>
            <person name="Singh A."/>
            <person name="Wilkins M.J."/>
            <person name="Williams K.H."/>
            <person name="Banfield J.F."/>
        </authorList>
    </citation>
    <scope>NUCLEOTIDE SEQUENCE [LARGE SCALE GENOMIC DNA]</scope>
</reference>
<organism evidence="2 3">
    <name type="scientific">Candidatus Nomurabacteria bacterium GW2011_GWD2_39_12</name>
    <dbReference type="NCBI Taxonomy" id="1618759"/>
    <lineage>
        <taxon>Bacteria</taxon>
        <taxon>Candidatus Nomuraibacteriota</taxon>
    </lineage>
</organism>
<evidence type="ECO:0000313" key="3">
    <source>
        <dbReference type="Proteomes" id="UP000033998"/>
    </source>
</evidence>
<comment type="caution">
    <text evidence="2">The sequence shown here is derived from an EMBL/GenBank/DDBJ whole genome shotgun (WGS) entry which is preliminary data.</text>
</comment>
<sequence>MATEDILQSQNIVYQLKLPPPEGPAVVSPTHPNQSAWYSDNNAVLRFTNETSGVESFSYVLNKDPITVPDNIGEGNRQLVSYSNLSDGIHYFHIKALRDGIWSGVTHFAVKIDTSMPADFPIEILPSKRTTSAQPIIQFTTTDAHSGLDHYEIKLEPISTEAIASHPNDINFFVETTSPSIPASLALGSYDVFVRAYDRANNYREVTERIVVTTSIFKFIGDHGIVIKDLFIVPWLLVWFVGILLLLVLIFLAYKVLNWRQIVHAIEKEKKLPEEVKRKLEELKNYRKKYGFKVLVLLFALLSTTLFGGTLHAENPELSPPIISTVSKDISNKDIFYVGGIADITNDAVVIYLQNLLTGETISENVVPNTRGDWFYRHTVFLSPGDYLLWTQGKHGEQLSPPSPQNKMTVKRTAIEFGSNRLSYETIYLFMVVILLLGITGLVIFILFHLYHGRKKHQGFKEEIKKVEESIRIGFAVLQRDIADELIVLHRAKSVETFSDQEREKEAQLLRDLDDISKRIGREVEYIEKIEREEQQP</sequence>
<keyword evidence="1" id="KW-0472">Membrane</keyword>
<gene>
    <name evidence="2" type="ORF">UT27_C0007G0060</name>
</gene>
<feature type="transmembrane region" description="Helical" evidence="1">
    <location>
        <begin position="427"/>
        <end position="451"/>
    </location>
</feature>
<keyword evidence="1" id="KW-0812">Transmembrane</keyword>
<name>A0A837HY38_9BACT</name>
<feature type="transmembrane region" description="Helical" evidence="1">
    <location>
        <begin position="290"/>
        <end position="311"/>
    </location>
</feature>
<evidence type="ECO:0000313" key="2">
    <source>
        <dbReference type="EMBL" id="KKR01580.1"/>
    </source>
</evidence>
<keyword evidence="1" id="KW-1133">Transmembrane helix</keyword>
<dbReference type="EMBL" id="LBWE01000007">
    <property type="protein sequence ID" value="KKR01580.1"/>
    <property type="molecule type" value="Genomic_DNA"/>
</dbReference>
<evidence type="ECO:0000256" key="1">
    <source>
        <dbReference type="SAM" id="Phobius"/>
    </source>
</evidence>
<protein>
    <recommendedName>
        <fullName evidence="4">Bacterial Ig-like domain-containing protein</fullName>
    </recommendedName>
</protein>
<evidence type="ECO:0008006" key="4">
    <source>
        <dbReference type="Google" id="ProtNLM"/>
    </source>
</evidence>